<evidence type="ECO:0000259" key="15">
    <source>
        <dbReference type="PROSITE" id="PS50157"/>
    </source>
</evidence>
<dbReference type="InterPro" id="IPR015332">
    <property type="entry name" value="CH2-like"/>
</dbReference>
<dbReference type="SMART" id="SM00349">
    <property type="entry name" value="KRAB"/>
    <property type="match status" value="1"/>
</dbReference>
<dbReference type="PROSITE" id="PS50157">
    <property type="entry name" value="ZINC_FINGER_C2H2_2"/>
    <property type="match status" value="11"/>
</dbReference>
<dbReference type="PROSITE" id="PS50805">
    <property type="entry name" value="KRAB"/>
    <property type="match status" value="1"/>
</dbReference>
<evidence type="ECO:0000256" key="8">
    <source>
        <dbReference type="ARBA" id="ARBA00022737"/>
    </source>
</evidence>
<evidence type="ECO:0000256" key="4">
    <source>
        <dbReference type="ARBA" id="ARBA00008650"/>
    </source>
</evidence>
<keyword evidence="5" id="KW-0964">Secreted</keyword>
<feature type="domain" description="C2H2-type" evidence="15">
    <location>
        <begin position="429"/>
        <end position="456"/>
    </location>
</feature>
<dbReference type="InterPro" id="IPR016126">
    <property type="entry name" value="Secretoglobin"/>
</dbReference>
<dbReference type="SUPFAM" id="SSF109640">
    <property type="entry name" value="KRAB domain (Kruppel-associated box)"/>
    <property type="match status" value="1"/>
</dbReference>
<dbReference type="PANTHER" id="PTHR23235">
    <property type="entry name" value="KRUEPPEL-LIKE TRANSCRIPTION FACTOR"/>
    <property type="match status" value="1"/>
</dbReference>
<evidence type="ECO:0000256" key="2">
    <source>
        <dbReference type="ARBA" id="ARBA00004613"/>
    </source>
</evidence>
<comment type="similarity">
    <text evidence="3">Belongs to the krueppel C2H2-type zinc-finger protein family.</text>
</comment>
<dbReference type="FunFam" id="3.30.160.60:FF:002343">
    <property type="entry name" value="Zinc finger protein 33A"/>
    <property type="match status" value="3"/>
</dbReference>
<evidence type="ECO:0000313" key="17">
    <source>
        <dbReference type="EMBL" id="MBZ3885305.1"/>
    </source>
</evidence>
<dbReference type="SMART" id="SM00355">
    <property type="entry name" value="ZnF_C2H2"/>
    <property type="match status" value="11"/>
</dbReference>
<dbReference type="Proteomes" id="UP001166674">
    <property type="component" value="Unassembled WGS sequence"/>
</dbReference>
<feature type="domain" description="KRAB" evidence="16">
    <location>
        <begin position="85"/>
        <end position="156"/>
    </location>
</feature>
<feature type="domain" description="C2H2-type" evidence="15">
    <location>
        <begin position="485"/>
        <end position="512"/>
    </location>
</feature>
<evidence type="ECO:0000256" key="10">
    <source>
        <dbReference type="ARBA" id="ARBA00022833"/>
    </source>
</evidence>
<dbReference type="FunFam" id="3.30.160.60:FF:000295">
    <property type="entry name" value="zinc finger protein 19"/>
    <property type="match status" value="2"/>
</dbReference>
<keyword evidence="18" id="KW-1185">Reference proteome</keyword>
<dbReference type="GO" id="GO:0008270">
    <property type="term" value="F:zinc ion binding"/>
    <property type="evidence" value="ECO:0007669"/>
    <property type="project" value="UniProtKB-KW"/>
</dbReference>
<keyword evidence="6" id="KW-0479">Metal-binding</keyword>
<organism evidence="17 18">
    <name type="scientific">Sciurus carolinensis</name>
    <name type="common">Eastern gray squirrel</name>
    <dbReference type="NCBI Taxonomy" id="30640"/>
    <lineage>
        <taxon>Eukaryota</taxon>
        <taxon>Metazoa</taxon>
        <taxon>Chordata</taxon>
        <taxon>Craniata</taxon>
        <taxon>Vertebrata</taxon>
        <taxon>Euteleostomi</taxon>
        <taxon>Mammalia</taxon>
        <taxon>Eutheria</taxon>
        <taxon>Euarchontoglires</taxon>
        <taxon>Glires</taxon>
        <taxon>Rodentia</taxon>
        <taxon>Sciuromorpha</taxon>
        <taxon>Sciuridae</taxon>
        <taxon>Sciurinae</taxon>
        <taxon>Sciurini</taxon>
        <taxon>Sciurus</taxon>
    </lineage>
</organism>
<evidence type="ECO:0000256" key="3">
    <source>
        <dbReference type="ARBA" id="ARBA00006991"/>
    </source>
</evidence>
<evidence type="ECO:0000256" key="14">
    <source>
        <dbReference type="PROSITE-ProRule" id="PRU00042"/>
    </source>
</evidence>
<comment type="similarity">
    <text evidence="4">Belongs to the secretoglobin family.</text>
</comment>
<proteinExistence type="inferred from homology"/>
<protein>
    <submittedName>
        <fullName evidence="17">Zinc finger protein 548</fullName>
    </submittedName>
</protein>
<dbReference type="Pfam" id="PF09252">
    <property type="entry name" value="Feld-I_B"/>
    <property type="match status" value="1"/>
</dbReference>
<dbReference type="Pfam" id="PF01352">
    <property type="entry name" value="KRAB"/>
    <property type="match status" value="1"/>
</dbReference>
<keyword evidence="7" id="KW-0732">Signal</keyword>
<dbReference type="FunFam" id="3.30.160.60:FF:000200">
    <property type="entry name" value="zinc finger protein 510 isoform X2"/>
    <property type="match status" value="2"/>
</dbReference>
<evidence type="ECO:0000256" key="7">
    <source>
        <dbReference type="ARBA" id="ARBA00022729"/>
    </source>
</evidence>
<comment type="caution">
    <text evidence="17">The sequence shown here is derived from an EMBL/GenBank/DDBJ whole genome shotgun (WGS) entry which is preliminary data.</text>
</comment>
<dbReference type="PROSITE" id="PS00028">
    <property type="entry name" value="ZINC_FINGER_C2H2_1"/>
    <property type="match status" value="9"/>
</dbReference>
<dbReference type="SUPFAM" id="SSF57667">
    <property type="entry name" value="beta-beta-alpha zinc fingers"/>
    <property type="match status" value="7"/>
</dbReference>
<dbReference type="InterPro" id="IPR035960">
    <property type="entry name" value="Secretoglobin_sf"/>
</dbReference>
<dbReference type="InterPro" id="IPR001909">
    <property type="entry name" value="KRAB"/>
</dbReference>
<dbReference type="GO" id="GO:0000981">
    <property type="term" value="F:DNA-binding transcription factor activity, RNA polymerase II-specific"/>
    <property type="evidence" value="ECO:0007669"/>
    <property type="project" value="TreeGrafter"/>
</dbReference>
<dbReference type="FunFam" id="3.30.160.60:FF:000098">
    <property type="entry name" value="Zinc finger protein 614"/>
    <property type="match status" value="1"/>
</dbReference>
<dbReference type="Gene3D" id="3.30.160.60">
    <property type="entry name" value="Classic Zinc Finger"/>
    <property type="match status" value="10"/>
</dbReference>
<dbReference type="PROSITE" id="PS51311">
    <property type="entry name" value="SCGB"/>
    <property type="match status" value="1"/>
</dbReference>
<dbReference type="GO" id="GO:0005615">
    <property type="term" value="C:extracellular space"/>
    <property type="evidence" value="ECO:0007669"/>
    <property type="project" value="InterPro"/>
</dbReference>
<dbReference type="InterPro" id="IPR036236">
    <property type="entry name" value="Znf_C2H2_sf"/>
</dbReference>
<feature type="domain" description="C2H2-type" evidence="15">
    <location>
        <begin position="569"/>
        <end position="594"/>
    </location>
</feature>
<keyword evidence="12" id="KW-0804">Transcription</keyword>
<dbReference type="FunFam" id="3.30.160.60:FF:000135">
    <property type="entry name" value="Zinc finger protein 358"/>
    <property type="match status" value="1"/>
</dbReference>
<sequence>MRCFLFMFSAEACPLFYGIFAAIPTGSKTLLDAALDVANFTEPEKAAVEKIQDCYNENGLKAKALDAIAMVSMASETKSHAQDSMTFGDVAVDFSWEEWKLLDETQRLLYRDVMLENFALVASLGLASSQIRVLVQLELGEQTWVPDGAALMPATAGGPWWGTGSGSWFRVEDEEAPSQGGSQAWAPRATSTILRAYPCGMCGPVMKDILLLTEQQGINPKHKMHTCGACGRQFWLSISIPQKQQSGKKQLRGDNDRALDVKNGRVHMPEIPFTCEDGGKDFLPRSCLLQHQITHTMENLPISPECMKACHTGEKHYRCSGFGKSFGFAHSFHQHQKIHTGDKSHECSECGKSFRRKCRLVQHQKIHNRERTYECSECGKSFRQSYGLIQHQRVHTGVKPYKCSECGNFFSCKTTVVRHQRIHTGERPYECSECGKSFRQRSGLIGHQRVHTGAKPYQCNECGKFFSRKITLVRHQRIHTGERPYRCTECGKFFIQSSGLISHQRVHTGEKPYECSECGKCFSHRSSLNLHQRVHTGERPYECRECGKAFSLKFTLVRHQQIHNEERPYECSECRKLFTHKSGLVKHQRNHVGE</sequence>
<dbReference type="CDD" id="cd07765">
    <property type="entry name" value="KRAB_A-box"/>
    <property type="match status" value="1"/>
</dbReference>
<accession>A0AA41N7L5</accession>
<evidence type="ECO:0000256" key="12">
    <source>
        <dbReference type="ARBA" id="ARBA00023163"/>
    </source>
</evidence>
<keyword evidence="11" id="KW-0805">Transcription regulation</keyword>
<evidence type="ECO:0000256" key="11">
    <source>
        <dbReference type="ARBA" id="ARBA00023015"/>
    </source>
</evidence>
<evidence type="ECO:0000256" key="6">
    <source>
        <dbReference type="ARBA" id="ARBA00022723"/>
    </source>
</evidence>
<feature type="domain" description="C2H2-type" evidence="15">
    <location>
        <begin position="401"/>
        <end position="428"/>
    </location>
</feature>
<keyword evidence="10" id="KW-0862">Zinc</keyword>
<evidence type="ECO:0000256" key="5">
    <source>
        <dbReference type="ARBA" id="ARBA00022525"/>
    </source>
</evidence>
<feature type="domain" description="C2H2-type" evidence="15">
    <location>
        <begin position="373"/>
        <end position="400"/>
    </location>
</feature>
<keyword evidence="8" id="KW-0677">Repeat</keyword>
<feature type="domain" description="C2H2-type" evidence="15">
    <location>
        <begin position="273"/>
        <end position="300"/>
    </location>
</feature>
<dbReference type="GO" id="GO:0005634">
    <property type="term" value="C:nucleus"/>
    <property type="evidence" value="ECO:0007669"/>
    <property type="project" value="UniProtKB-SubCell"/>
</dbReference>
<feature type="domain" description="C2H2-type" evidence="15">
    <location>
        <begin position="457"/>
        <end position="484"/>
    </location>
</feature>
<evidence type="ECO:0000313" key="18">
    <source>
        <dbReference type="Proteomes" id="UP001166674"/>
    </source>
</evidence>
<dbReference type="PANTHER" id="PTHR23235:SF178">
    <property type="entry name" value="C2H2-TYPE DOMAIN-CONTAINING PROTEIN-RELATED"/>
    <property type="match status" value="1"/>
</dbReference>
<keyword evidence="9 14" id="KW-0863">Zinc-finger</keyword>
<dbReference type="Gene3D" id="1.20.920.50">
    <property type="match status" value="1"/>
</dbReference>
<feature type="domain" description="C2H2-type" evidence="15">
    <location>
        <begin position="317"/>
        <end position="344"/>
    </location>
</feature>
<evidence type="ECO:0000256" key="1">
    <source>
        <dbReference type="ARBA" id="ARBA00004123"/>
    </source>
</evidence>
<dbReference type="InterPro" id="IPR013087">
    <property type="entry name" value="Znf_C2H2_type"/>
</dbReference>
<name>A0AA41N7L5_SCICA</name>
<dbReference type="InterPro" id="IPR036051">
    <property type="entry name" value="KRAB_dom_sf"/>
</dbReference>
<dbReference type="Pfam" id="PF00096">
    <property type="entry name" value="zf-C2H2"/>
    <property type="match status" value="8"/>
</dbReference>
<evidence type="ECO:0000256" key="13">
    <source>
        <dbReference type="ARBA" id="ARBA00023242"/>
    </source>
</evidence>
<keyword evidence="13" id="KW-0539">Nucleus</keyword>
<dbReference type="Gene3D" id="6.10.140.140">
    <property type="match status" value="1"/>
</dbReference>
<feature type="domain" description="C2H2-type" evidence="15">
    <location>
        <begin position="513"/>
        <end position="540"/>
    </location>
</feature>
<dbReference type="AlphaFoldDB" id="A0AA41N7L5"/>
<reference evidence="17" key="1">
    <citation type="submission" date="2020-03" db="EMBL/GenBank/DDBJ databases">
        <title>Studies in the Genomics of Life Span.</title>
        <authorList>
            <person name="Glass D."/>
        </authorList>
    </citation>
    <scope>NUCLEOTIDE SEQUENCE</scope>
    <source>
        <strain evidence="17">SUZIE</strain>
        <tissue evidence="17">Muscle</tissue>
    </source>
</reference>
<feature type="domain" description="C2H2-type" evidence="15">
    <location>
        <begin position="541"/>
        <end position="568"/>
    </location>
</feature>
<dbReference type="SUPFAM" id="SSF48201">
    <property type="entry name" value="Uteroglobin-like"/>
    <property type="match status" value="1"/>
</dbReference>
<evidence type="ECO:0000256" key="9">
    <source>
        <dbReference type="ARBA" id="ARBA00022771"/>
    </source>
</evidence>
<gene>
    <name evidence="17" type="ORF">SUZIE_182280</name>
</gene>
<dbReference type="EMBL" id="JAATJV010399279">
    <property type="protein sequence ID" value="MBZ3885305.1"/>
    <property type="molecule type" value="Genomic_DNA"/>
</dbReference>
<dbReference type="GO" id="GO:0000978">
    <property type="term" value="F:RNA polymerase II cis-regulatory region sequence-specific DNA binding"/>
    <property type="evidence" value="ECO:0007669"/>
    <property type="project" value="TreeGrafter"/>
</dbReference>
<dbReference type="InterPro" id="IPR053723">
    <property type="entry name" value="Secretoglobin_Domain_sf"/>
</dbReference>
<feature type="domain" description="C2H2-type" evidence="15">
    <location>
        <begin position="345"/>
        <end position="372"/>
    </location>
</feature>
<comment type="subcellular location">
    <subcellularLocation>
        <location evidence="1">Nucleus</location>
    </subcellularLocation>
    <subcellularLocation>
        <location evidence="2">Secreted</location>
    </subcellularLocation>
</comment>
<evidence type="ECO:0000259" key="16">
    <source>
        <dbReference type="PROSITE" id="PS50805"/>
    </source>
</evidence>